<evidence type="ECO:0000256" key="5">
    <source>
        <dbReference type="SAM" id="SignalP"/>
    </source>
</evidence>
<dbReference type="InterPro" id="IPR001452">
    <property type="entry name" value="SH3_domain"/>
</dbReference>
<evidence type="ECO:0000256" key="1">
    <source>
        <dbReference type="ARBA" id="ARBA00022443"/>
    </source>
</evidence>
<protein>
    <recommendedName>
        <fullName evidence="6">SH3 domain-containing protein</fullName>
    </recommendedName>
</protein>
<feature type="compositionally biased region" description="Acidic residues" evidence="3">
    <location>
        <begin position="421"/>
        <end position="430"/>
    </location>
</feature>
<accession>A0AAD7V4Q1</accession>
<feature type="compositionally biased region" description="Polar residues" evidence="3">
    <location>
        <begin position="446"/>
        <end position="459"/>
    </location>
</feature>
<dbReference type="GeneID" id="83212401"/>
<feature type="region of interest" description="Disordered" evidence="3">
    <location>
        <begin position="274"/>
        <end position="340"/>
    </location>
</feature>
<keyword evidence="8" id="KW-1185">Reference proteome</keyword>
<evidence type="ECO:0000256" key="2">
    <source>
        <dbReference type="PROSITE-ProRule" id="PRU00192"/>
    </source>
</evidence>
<dbReference type="Pfam" id="PF14604">
    <property type="entry name" value="SH3_9"/>
    <property type="match status" value="1"/>
</dbReference>
<dbReference type="EMBL" id="JARTCD010000019">
    <property type="protein sequence ID" value="KAJ8659274.1"/>
    <property type="molecule type" value="Genomic_DNA"/>
</dbReference>
<feature type="signal peptide" evidence="5">
    <location>
        <begin position="1"/>
        <end position="22"/>
    </location>
</feature>
<dbReference type="Proteomes" id="UP001234581">
    <property type="component" value="Unassembled WGS sequence"/>
</dbReference>
<keyword evidence="5" id="KW-0732">Signal</keyword>
<comment type="caution">
    <text evidence="7">The sequence shown here is derived from an EMBL/GenBank/DDBJ whole genome shotgun (WGS) entry which is preliminary data.</text>
</comment>
<dbReference type="AlphaFoldDB" id="A0AAD7V4Q1"/>
<evidence type="ECO:0000259" key="6">
    <source>
        <dbReference type="PROSITE" id="PS50002"/>
    </source>
</evidence>
<feature type="region of interest" description="Disordered" evidence="3">
    <location>
        <begin position="400"/>
        <end position="460"/>
    </location>
</feature>
<keyword evidence="4" id="KW-1133">Transmembrane helix</keyword>
<evidence type="ECO:0000313" key="7">
    <source>
        <dbReference type="EMBL" id="KAJ8659274.1"/>
    </source>
</evidence>
<feature type="domain" description="SH3" evidence="6">
    <location>
        <begin position="339"/>
        <end position="400"/>
    </location>
</feature>
<dbReference type="Gene3D" id="2.30.30.40">
    <property type="entry name" value="SH3 Domains"/>
    <property type="match status" value="1"/>
</dbReference>
<proteinExistence type="predicted"/>
<name>A0AAD7V4Q1_9FUNG</name>
<keyword evidence="4" id="KW-0812">Transmembrane</keyword>
<feature type="compositionally biased region" description="Low complexity" evidence="3">
    <location>
        <begin position="320"/>
        <end position="330"/>
    </location>
</feature>
<keyword evidence="4" id="KW-0472">Membrane</keyword>
<evidence type="ECO:0000256" key="4">
    <source>
        <dbReference type="SAM" id="Phobius"/>
    </source>
</evidence>
<reference evidence="7 8" key="1">
    <citation type="submission" date="2023-03" db="EMBL/GenBank/DDBJ databases">
        <title>Genome sequence of Lichtheimia ornata CBS 291.66.</title>
        <authorList>
            <person name="Mohabir J.T."/>
            <person name="Shea T.P."/>
            <person name="Kurbessoian T."/>
            <person name="Berby B."/>
            <person name="Fontaine J."/>
            <person name="Livny J."/>
            <person name="Gnirke A."/>
            <person name="Stajich J.E."/>
            <person name="Cuomo C.A."/>
        </authorList>
    </citation>
    <scope>NUCLEOTIDE SEQUENCE [LARGE SCALE GENOMIC DNA]</scope>
    <source>
        <strain evidence="7">CBS 291.66</strain>
    </source>
</reference>
<organism evidence="7 8">
    <name type="scientific">Lichtheimia ornata</name>
    <dbReference type="NCBI Taxonomy" id="688661"/>
    <lineage>
        <taxon>Eukaryota</taxon>
        <taxon>Fungi</taxon>
        <taxon>Fungi incertae sedis</taxon>
        <taxon>Mucoromycota</taxon>
        <taxon>Mucoromycotina</taxon>
        <taxon>Mucoromycetes</taxon>
        <taxon>Mucorales</taxon>
        <taxon>Lichtheimiaceae</taxon>
        <taxon>Lichtheimia</taxon>
    </lineage>
</organism>
<feature type="transmembrane region" description="Helical" evidence="4">
    <location>
        <begin position="222"/>
        <end position="246"/>
    </location>
</feature>
<keyword evidence="1 2" id="KW-0728">SH3 domain</keyword>
<evidence type="ECO:0000256" key="3">
    <source>
        <dbReference type="SAM" id="MobiDB-lite"/>
    </source>
</evidence>
<feature type="chain" id="PRO_5042145939" description="SH3 domain-containing protein" evidence="5">
    <location>
        <begin position="23"/>
        <end position="557"/>
    </location>
</feature>
<dbReference type="SUPFAM" id="SSF50044">
    <property type="entry name" value="SH3-domain"/>
    <property type="match status" value="1"/>
</dbReference>
<dbReference type="RefSeq" id="XP_058344187.1">
    <property type="nucleotide sequence ID" value="XM_058485037.1"/>
</dbReference>
<evidence type="ECO:0000313" key="8">
    <source>
        <dbReference type="Proteomes" id="UP001234581"/>
    </source>
</evidence>
<dbReference type="InterPro" id="IPR036028">
    <property type="entry name" value="SH3-like_dom_sf"/>
</dbReference>
<dbReference type="PROSITE" id="PS50002">
    <property type="entry name" value="SH3"/>
    <property type="match status" value="1"/>
</dbReference>
<sequence>MQQRHFTAFYFLLILRTWSVRGQSDGCLSLEGSKACPAYSRYYLPLVELDGRYPFLAHVTDLDSFDRMLFDYAQSNNFYMDRFGCHSTQRVPYARYSLTRLCAMVVHDVAYTSPHCNADHAVAPVPPLCERTCEAWMDSILSNIRYRCFNSDPNYGSVMDYSFMEQCLDRSSVDNCISGEQNEPDHCGFQGNTASACQYCRYNQTDACCNDMACGALSGGDIAGIVVGCVVGAAMIALALFCLCSMRRRVLSRRKSSNNQFQFKTYEAAPLDEDEYDKHDSNIPLTHNLGGNDTTQDTHHTNTTPAASKEPMMDDASEIPPTTAATTMTPPLSPPQQPRPEDLYFVVYPYPPQMGDELALHAGDLICLAVSFDDGWAIGYNVMTGLKGAFPMVCVTPAPPDLIMDEPPPPSSSQSLSIKNDDDDDDDDDESNKPCHHHHDDDPITSKPTKMVTQPNQLKLLNVDRIREKVRRSMSLGNLPPTFATMTQHRHIPRRTASMRNTNLYNPAEADDNSPTSPNTPFFDMNAAADEDIVPLSKAVVRSPPPQQLHKDNIVSL</sequence>
<gene>
    <name evidence="7" type="ORF">O0I10_004988</name>
</gene>